<dbReference type="InterPro" id="IPR010987">
    <property type="entry name" value="Glutathione-S-Trfase_C-like"/>
</dbReference>
<dbReference type="InterPro" id="IPR004046">
    <property type="entry name" value="GST_C"/>
</dbReference>
<feature type="domain" description="GST C-terminal" evidence="4">
    <location>
        <begin position="96"/>
        <end position="230"/>
    </location>
</feature>
<evidence type="ECO:0000256" key="1">
    <source>
        <dbReference type="ARBA" id="ARBA00004496"/>
    </source>
</evidence>
<dbReference type="InterPro" id="IPR051369">
    <property type="entry name" value="GST_Theta"/>
</dbReference>
<dbReference type="Gene3D" id="3.40.30.10">
    <property type="entry name" value="Glutaredoxin"/>
    <property type="match status" value="1"/>
</dbReference>
<dbReference type="InterPro" id="IPR036249">
    <property type="entry name" value="Thioredoxin-like_sf"/>
</dbReference>
<gene>
    <name evidence="5" type="ORF">PLOB_00034483</name>
</gene>
<keyword evidence="6" id="KW-1185">Reference proteome</keyword>
<protein>
    <submittedName>
        <fullName evidence="5">Uncharacterized protein</fullName>
    </submittedName>
</protein>
<comment type="caution">
    <text evidence="5">The sequence shown here is derived from an EMBL/GenBank/DDBJ whole genome shotgun (WGS) entry which is preliminary data.</text>
</comment>
<dbReference type="SFLD" id="SFLDG00358">
    <property type="entry name" value="Main_(cytGST)"/>
    <property type="match status" value="1"/>
</dbReference>
<dbReference type="SUPFAM" id="SSF52833">
    <property type="entry name" value="Thioredoxin-like"/>
    <property type="match status" value="1"/>
</dbReference>
<comment type="subcellular location">
    <subcellularLocation>
        <location evidence="1">Cytoplasm</location>
    </subcellularLocation>
</comment>
<evidence type="ECO:0000313" key="5">
    <source>
        <dbReference type="EMBL" id="CAH3130229.1"/>
    </source>
</evidence>
<reference evidence="5 6" key="1">
    <citation type="submission" date="2022-05" db="EMBL/GenBank/DDBJ databases">
        <authorList>
            <consortium name="Genoscope - CEA"/>
            <person name="William W."/>
        </authorList>
    </citation>
    <scope>NUCLEOTIDE SEQUENCE [LARGE SCALE GENOMIC DNA]</scope>
</reference>
<dbReference type="Proteomes" id="UP001159405">
    <property type="component" value="Unassembled WGS sequence"/>
</dbReference>
<dbReference type="InterPro" id="IPR004045">
    <property type="entry name" value="Glutathione_S-Trfase_N"/>
</dbReference>
<evidence type="ECO:0000256" key="2">
    <source>
        <dbReference type="ARBA" id="ARBA00022490"/>
    </source>
</evidence>
<dbReference type="EMBL" id="CALNXK010000047">
    <property type="protein sequence ID" value="CAH3130229.1"/>
    <property type="molecule type" value="Genomic_DNA"/>
</dbReference>
<evidence type="ECO:0000259" key="4">
    <source>
        <dbReference type="PROSITE" id="PS50405"/>
    </source>
</evidence>
<dbReference type="Pfam" id="PF13409">
    <property type="entry name" value="GST_N_2"/>
    <property type="match status" value="1"/>
</dbReference>
<feature type="domain" description="GST N-terminal" evidence="3">
    <location>
        <begin position="10"/>
        <end position="91"/>
    </location>
</feature>
<evidence type="ECO:0000259" key="3">
    <source>
        <dbReference type="PROSITE" id="PS50404"/>
    </source>
</evidence>
<dbReference type="PANTHER" id="PTHR43917:SF8">
    <property type="entry name" value="GH16740P-RELATED"/>
    <property type="match status" value="1"/>
</dbReference>
<keyword evidence="2" id="KW-0963">Cytoplasm</keyword>
<dbReference type="PROSITE" id="PS50404">
    <property type="entry name" value="GST_NTER"/>
    <property type="match status" value="1"/>
</dbReference>
<dbReference type="Pfam" id="PF00043">
    <property type="entry name" value="GST_C"/>
    <property type="match status" value="1"/>
</dbReference>
<accession>A0ABN8P259</accession>
<dbReference type="SUPFAM" id="SSF47616">
    <property type="entry name" value="GST C-terminal domain-like"/>
    <property type="match status" value="1"/>
</dbReference>
<dbReference type="SFLD" id="SFLDS00019">
    <property type="entry name" value="Glutathione_Transferase_(cytos"/>
    <property type="match status" value="1"/>
</dbReference>
<organism evidence="5 6">
    <name type="scientific">Porites lobata</name>
    <dbReference type="NCBI Taxonomy" id="104759"/>
    <lineage>
        <taxon>Eukaryota</taxon>
        <taxon>Metazoa</taxon>
        <taxon>Cnidaria</taxon>
        <taxon>Anthozoa</taxon>
        <taxon>Hexacorallia</taxon>
        <taxon>Scleractinia</taxon>
        <taxon>Fungiina</taxon>
        <taxon>Poritidae</taxon>
        <taxon>Porites</taxon>
    </lineage>
</organism>
<dbReference type="InterPro" id="IPR036282">
    <property type="entry name" value="Glutathione-S-Trfase_C_sf"/>
</dbReference>
<sequence>MASSKPSLKTPLKLYLVRISPCCRIVWLYVLQHKIPCEITDVNVFHGEHREPKFVAMNPHEEVPILADGKTTVFGGLPILRYLAQRYTDFAGWGKAPHDRHKVQSVLDWASSKLLNALGYKYVYPQLLERFHLPNDADTEELVERGLAQTSELLEVIENFYLQDHPFLCGSELTVADSYVATIMCQAELVELDLELWPRLCAWMVKVKGQEHWVEVHSAHADFLQKVKKVNVT</sequence>
<name>A0ABN8P259_9CNID</name>
<dbReference type="PROSITE" id="PS50405">
    <property type="entry name" value="GST_CTER"/>
    <property type="match status" value="1"/>
</dbReference>
<dbReference type="InterPro" id="IPR040079">
    <property type="entry name" value="Glutathione_S-Trfase"/>
</dbReference>
<evidence type="ECO:0000313" key="6">
    <source>
        <dbReference type="Proteomes" id="UP001159405"/>
    </source>
</evidence>
<proteinExistence type="predicted"/>
<dbReference type="PANTHER" id="PTHR43917">
    <property type="match status" value="1"/>
</dbReference>
<dbReference type="Gene3D" id="1.20.1050.10">
    <property type="match status" value="1"/>
</dbReference>